<dbReference type="Pfam" id="PF23556">
    <property type="entry name" value="TPR_Vps41"/>
    <property type="match status" value="1"/>
</dbReference>
<feature type="compositionally biased region" description="Basic and acidic residues" evidence="6">
    <location>
        <begin position="46"/>
        <end position="56"/>
    </location>
</feature>
<feature type="repeat" description="CHCR" evidence="5">
    <location>
        <begin position="676"/>
        <end position="819"/>
    </location>
</feature>
<keyword evidence="10" id="KW-1185">Reference proteome</keyword>
<dbReference type="GO" id="GO:0016236">
    <property type="term" value="P:macroautophagy"/>
    <property type="evidence" value="ECO:0007669"/>
    <property type="project" value="TreeGrafter"/>
</dbReference>
<evidence type="ECO:0000313" key="10">
    <source>
        <dbReference type="Proteomes" id="UP000002605"/>
    </source>
</evidence>
<reference evidence="9 10" key="1">
    <citation type="journal article" date="2009" name="Genome Res.">
        <title>Comparative genomics of the fungal pathogens Candida dubliniensis and Candida albicans.</title>
        <authorList>
            <person name="Jackson A.P."/>
            <person name="Gamble J.A."/>
            <person name="Yeomans T."/>
            <person name="Moran G.P."/>
            <person name="Saunders D."/>
            <person name="Harris D."/>
            <person name="Aslett M."/>
            <person name="Barrell J.F."/>
            <person name="Butler G."/>
            <person name="Citiulo F."/>
            <person name="Coleman D.C."/>
            <person name="de Groot P.W.J."/>
            <person name="Goodwin T.J."/>
            <person name="Quail M.A."/>
            <person name="McQuillan J."/>
            <person name="Munro C.A."/>
            <person name="Pain A."/>
            <person name="Poulter R.T."/>
            <person name="Rajandream M.A."/>
            <person name="Renauld H."/>
            <person name="Spiering M.J."/>
            <person name="Tivey A."/>
            <person name="Gow N.A.R."/>
            <person name="Barrell B."/>
            <person name="Sullivan D.J."/>
            <person name="Berriman M."/>
        </authorList>
    </citation>
    <scope>NUCLEOTIDE SEQUENCE [LARGE SCALE GENOMIC DNA]</scope>
    <source>
        <strain evidence="10">CD36 / ATCC MYA-646 / CBS 7987 / NCPF 3949 / NRRL Y-17841</strain>
    </source>
</reference>
<dbReference type="FunFam" id="2.130.10.10:FF:000933">
    <property type="entry name" value="Vacuolar protein sorting-associated protein 41"/>
    <property type="match status" value="1"/>
</dbReference>
<evidence type="ECO:0000256" key="3">
    <source>
        <dbReference type="ARBA" id="ARBA00022927"/>
    </source>
</evidence>
<keyword evidence="4" id="KW-0926">Vacuole</keyword>
<dbReference type="PIRSF" id="PIRSF028921">
    <property type="entry name" value="VPS41"/>
    <property type="match status" value="1"/>
</dbReference>
<proteinExistence type="inferred from homology"/>
<dbReference type="SUPFAM" id="SSF48371">
    <property type="entry name" value="ARM repeat"/>
    <property type="match status" value="1"/>
</dbReference>
<dbReference type="AlphaFoldDB" id="B9W907"/>
<dbReference type="InterPro" id="IPR057780">
    <property type="entry name" value="Beta-prop_Vps41"/>
</dbReference>
<evidence type="ECO:0000256" key="4">
    <source>
        <dbReference type="PIRNR" id="PIRNR028921"/>
    </source>
</evidence>
<dbReference type="GO" id="GO:0034058">
    <property type="term" value="P:endosomal vesicle fusion"/>
    <property type="evidence" value="ECO:0007669"/>
    <property type="project" value="UniProtKB-UniRule"/>
</dbReference>
<dbReference type="VEuPathDB" id="FungiDB:CD36_09330"/>
<dbReference type="InterPro" id="IPR045111">
    <property type="entry name" value="Vps41/Vps8"/>
</dbReference>
<gene>
    <name evidence="8" type="ordered locus">Cd36_09330</name>
    <name evidence="9" type="ORF">CD36_09330</name>
</gene>
<evidence type="ECO:0000256" key="6">
    <source>
        <dbReference type="SAM" id="MobiDB-lite"/>
    </source>
</evidence>
<feature type="compositionally biased region" description="Acidic residues" evidence="6">
    <location>
        <begin position="57"/>
        <end position="74"/>
    </location>
</feature>
<dbReference type="PROSITE" id="PS50236">
    <property type="entry name" value="CHCR"/>
    <property type="match status" value="1"/>
</dbReference>
<feature type="domain" description="Vps41 beta-propeller" evidence="7">
    <location>
        <begin position="77"/>
        <end position="428"/>
    </location>
</feature>
<dbReference type="eggNOG" id="KOG2066">
    <property type="taxonomic scope" value="Eukaryota"/>
</dbReference>
<keyword evidence="2 4" id="KW-0813">Transport</keyword>
<dbReference type="GO" id="GO:0005770">
    <property type="term" value="C:late endosome"/>
    <property type="evidence" value="ECO:0007669"/>
    <property type="project" value="UniProtKB-UniRule"/>
</dbReference>
<dbReference type="RefSeq" id="XP_002417577.1">
    <property type="nucleotide sequence ID" value="XM_002417532.1"/>
</dbReference>
<dbReference type="InterPro" id="IPR016024">
    <property type="entry name" value="ARM-type_fold"/>
</dbReference>
<comment type="similarity">
    <text evidence="1 4">Belongs to the VPS41 family.</text>
</comment>
<dbReference type="PANTHER" id="PTHR12616">
    <property type="entry name" value="VACUOLAR PROTEIN SORTING VPS41"/>
    <property type="match status" value="1"/>
</dbReference>
<dbReference type="Pfam" id="PF23411">
    <property type="entry name" value="Beta-prop_Vps41"/>
    <property type="match status" value="1"/>
</dbReference>
<dbReference type="SUPFAM" id="SSF50978">
    <property type="entry name" value="WD40 repeat-like"/>
    <property type="match status" value="1"/>
</dbReference>
<keyword evidence="3 4" id="KW-0653">Protein transport</keyword>
<accession>B9W907</accession>
<evidence type="ECO:0000313" key="8">
    <source>
        <dbReference type="CGD" id="CAL0000159179"/>
    </source>
</evidence>
<dbReference type="KEGG" id="cdu:CD36_09330"/>
<evidence type="ECO:0000259" key="7">
    <source>
        <dbReference type="Pfam" id="PF23411"/>
    </source>
</evidence>
<name>B9W907_CANDC</name>
<dbReference type="InterPro" id="IPR036322">
    <property type="entry name" value="WD40_repeat_dom_sf"/>
</dbReference>
<feature type="compositionally biased region" description="Basic and acidic residues" evidence="6">
    <location>
        <begin position="1"/>
        <end position="11"/>
    </location>
</feature>
<dbReference type="PANTHER" id="PTHR12616:SF1">
    <property type="entry name" value="VACUOLAR PROTEIN SORTING-ASSOCIATED PROTEIN 41 HOMOLOG"/>
    <property type="match status" value="1"/>
</dbReference>
<evidence type="ECO:0000256" key="1">
    <source>
        <dbReference type="ARBA" id="ARBA00009582"/>
    </source>
</evidence>
<comment type="subcellular location">
    <subcellularLocation>
        <location evidence="4">Vacuole</location>
    </subcellularLocation>
</comment>
<dbReference type="CGD" id="CAL0000159179">
    <property type="gene designation" value="Cd36_09330"/>
</dbReference>
<dbReference type="GO" id="GO:0009267">
    <property type="term" value="P:cellular response to starvation"/>
    <property type="evidence" value="ECO:0007669"/>
    <property type="project" value="TreeGrafter"/>
</dbReference>
<dbReference type="GO" id="GO:0030897">
    <property type="term" value="C:HOPS complex"/>
    <property type="evidence" value="ECO:0007669"/>
    <property type="project" value="UniProtKB-UniRule"/>
</dbReference>
<dbReference type="Gene3D" id="1.25.40.10">
    <property type="entry name" value="Tetratricopeptide repeat domain"/>
    <property type="match status" value="1"/>
</dbReference>
<comment type="function">
    <text evidence="4">Required for vacuolar assembly and vacuolar traffic.</text>
</comment>
<dbReference type="Gene3D" id="2.130.10.10">
    <property type="entry name" value="YVTN repeat-like/Quinoprotein amine dehydrogenase"/>
    <property type="match status" value="1"/>
</dbReference>
<dbReference type="EMBL" id="FM992688">
    <property type="protein sequence ID" value="CAX45232.1"/>
    <property type="molecule type" value="Genomic_DNA"/>
</dbReference>
<dbReference type="InterPro" id="IPR011990">
    <property type="entry name" value="TPR-like_helical_dom_sf"/>
</dbReference>
<dbReference type="InterPro" id="IPR015943">
    <property type="entry name" value="WD40/YVTN_repeat-like_dom_sf"/>
</dbReference>
<dbReference type="OrthoDB" id="244107at2759"/>
<organism evidence="9 10">
    <name type="scientific">Candida dubliniensis (strain CD36 / ATCC MYA-646 / CBS 7987 / NCPF 3949 / NRRL Y-17841)</name>
    <name type="common">Yeast</name>
    <dbReference type="NCBI Taxonomy" id="573826"/>
    <lineage>
        <taxon>Eukaryota</taxon>
        <taxon>Fungi</taxon>
        <taxon>Dikarya</taxon>
        <taxon>Ascomycota</taxon>
        <taxon>Saccharomycotina</taxon>
        <taxon>Pichiomycetes</taxon>
        <taxon>Debaryomycetaceae</taxon>
        <taxon>Candida/Lodderomyces clade</taxon>
        <taxon>Candida</taxon>
    </lineage>
</organism>
<dbReference type="GO" id="GO:0006623">
    <property type="term" value="P:protein targeting to vacuole"/>
    <property type="evidence" value="ECO:0007669"/>
    <property type="project" value="InterPro"/>
</dbReference>
<dbReference type="GeneID" id="8045124"/>
<dbReference type="Proteomes" id="UP000002605">
    <property type="component" value="Chromosome 1"/>
</dbReference>
<dbReference type="InterPro" id="IPR016902">
    <property type="entry name" value="Vps41"/>
</dbReference>
<dbReference type="SMART" id="SM00299">
    <property type="entry name" value="CLH"/>
    <property type="match status" value="1"/>
</dbReference>
<dbReference type="GO" id="GO:0000329">
    <property type="term" value="C:fungal-type vacuole membrane"/>
    <property type="evidence" value="ECO:0007669"/>
    <property type="project" value="UniProtKB-UniRule"/>
</dbReference>
<sequence>MTDHNNSEKSNEIAIENEQEETIAKDSDGVSVNETIPIVQPENDDEQHHEEDHTSIEEVEVEAEAEEEEEDEEPPTLKYTRLNKLPANFFVKDPVSTCTFHETVFIFATHSGIIHICKPNFEAIRTFKAHRASVLSVFTDGTYFATASMDGTVVIGSILDEKDIVAYDFQRPVHAVVLDSNYNKTRSFISGGMAGQVVYSSKGWLGKRSDIVLEQGHGPIVSIQLIDDLVLWMNDKGISVFYLATRQIISVLEKPEDSPRSDLYWPRVAFPDPDRLIIGWSNYVWSLRVSLKTASDEKEGTTISSGMSKILPSTASISFRAVQEKKVEVEHVFKLDSLISGIASFKDDLWMVLAYTPPEVDTETGKKTFFNPDLKLINSTTGEVELEEELGLKEIANLGLNDFMLGTHIGTIPKYYIISAKDGVIAEEFQISDRLSWYLDKKDYLQAWEISQHLVTPTKRLSYGILYVDSLIEEDNWEEAATFLKRLLVIQNPTNEIKSITQTSTESNEEDLNKDILDYWETWSTIFINSNHVQELTDIIPNVPGMLPASIYDTILRFWLKKDVNQFKTLIESWDPVLYNISKITPELELEAKENQVLERSLVTLYDKSQNPSKAVPHLIHLRDPNIIEYLSNNHTLVSFVSDLPVMINLMFQKGDLETLPISKIEKRLKGVISILADHRLEIPAKQIVNLFYESGLSFVSFFYLEKLAEIDSFLVEGFGNERVKLYADYKREKLLPYLTKNDDYDIDTAITICETNDYIKELVYLLGKIGENKQALTLVINKLEDPIMAIEFAKHQNDKEAWDILLDQSMSKPKFIKALIESSDESSNTFYDPITILQRMPQDFKIEGLNESVIEFSKNNDLNMLLNQIILKIIYKQSQETSEEFKSQKLRGVEVEIDKKIKKMIQQFQTIVAFVRDDNVKGGPKVVDIKLESELTSDYSMVPYKDLAHKLDHLREIEENYF</sequence>
<feature type="region of interest" description="Disordered" evidence="6">
    <location>
        <begin position="1"/>
        <end position="77"/>
    </location>
</feature>
<evidence type="ECO:0000256" key="5">
    <source>
        <dbReference type="PROSITE-ProRule" id="PRU01006"/>
    </source>
</evidence>
<evidence type="ECO:0000256" key="2">
    <source>
        <dbReference type="ARBA" id="ARBA00022448"/>
    </source>
</evidence>
<dbReference type="InterPro" id="IPR000547">
    <property type="entry name" value="Clathrin_H-chain/VPS_repeat"/>
</dbReference>
<dbReference type="HOGENOM" id="CLU_001285_2_1_1"/>
<evidence type="ECO:0000313" key="9">
    <source>
        <dbReference type="EMBL" id="CAX45232.1"/>
    </source>
</evidence>
<protein>
    <recommendedName>
        <fullName evidence="4">Vacuolar protein sorting-associated protein 41</fullName>
    </recommendedName>
</protein>